<dbReference type="Pfam" id="PF06013">
    <property type="entry name" value="WXG100"/>
    <property type="match status" value="1"/>
</dbReference>
<dbReference type="InterPro" id="IPR036689">
    <property type="entry name" value="ESAT-6-like_sf"/>
</dbReference>
<feature type="coiled-coil region" evidence="1">
    <location>
        <begin position="17"/>
        <end position="51"/>
    </location>
</feature>
<proteinExistence type="predicted"/>
<evidence type="ECO:0000313" key="3">
    <source>
        <dbReference type="Proteomes" id="UP001240984"/>
    </source>
</evidence>
<evidence type="ECO:0000313" key="2">
    <source>
        <dbReference type="EMBL" id="MDP9794066.1"/>
    </source>
</evidence>
<accession>A0ABT9MRL3</accession>
<name>A0ABT9MRL3_9ACTN</name>
<reference evidence="2 3" key="1">
    <citation type="submission" date="2023-07" db="EMBL/GenBank/DDBJ databases">
        <title>Sequencing the genomes of 1000 actinobacteria strains.</title>
        <authorList>
            <person name="Klenk H.-P."/>
        </authorList>
    </citation>
    <scope>NUCLEOTIDE SEQUENCE [LARGE SCALE GENOMIC DNA]</scope>
    <source>
        <strain evidence="2 3">DSM 44710</strain>
    </source>
</reference>
<dbReference type="EMBL" id="JAUSRA010000001">
    <property type="protein sequence ID" value="MDP9794066.1"/>
    <property type="molecule type" value="Genomic_DNA"/>
</dbReference>
<keyword evidence="3" id="KW-1185">Reference proteome</keyword>
<protein>
    <submittedName>
        <fullName evidence="2">WXG100 family type VII secretion target</fullName>
    </submittedName>
</protein>
<sequence>MSGNGFQSDAAAMARGVAGFQDSATEVRNAMNALEQELREQLSRYQGEQARAFWQVHNRVQESMTAAGRELDTMSGLVRTSATNYTAGDDEAASDIGGLEGEAASPIFNRLNGN</sequence>
<organism evidence="2 3">
    <name type="scientific">Catenuloplanes nepalensis</name>
    <dbReference type="NCBI Taxonomy" id="587533"/>
    <lineage>
        <taxon>Bacteria</taxon>
        <taxon>Bacillati</taxon>
        <taxon>Actinomycetota</taxon>
        <taxon>Actinomycetes</taxon>
        <taxon>Micromonosporales</taxon>
        <taxon>Micromonosporaceae</taxon>
        <taxon>Catenuloplanes</taxon>
    </lineage>
</organism>
<dbReference type="Gene3D" id="1.10.287.1060">
    <property type="entry name" value="ESAT-6-like"/>
    <property type="match status" value="1"/>
</dbReference>
<gene>
    <name evidence="2" type="ORF">J2S43_002578</name>
</gene>
<dbReference type="SUPFAM" id="SSF140453">
    <property type="entry name" value="EsxAB dimer-like"/>
    <property type="match status" value="1"/>
</dbReference>
<keyword evidence="1" id="KW-0175">Coiled coil</keyword>
<evidence type="ECO:0000256" key="1">
    <source>
        <dbReference type="SAM" id="Coils"/>
    </source>
</evidence>
<dbReference type="Proteomes" id="UP001240984">
    <property type="component" value="Unassembled WGS sequence"/>
</dbReference>
<comment type="caution">
    <text evidence="2">The sequence shown here is derived from an EMBL/GenBank/DDBJ whole genome shotgun (WGS) entry which is preliminary data.</text>
</comment>
<dbReference type="InterPro" id="IPR010310">
    <property type="entry name" value="T7SS_ESAT-6-like"/>
</dbReference>
<dbReference type="RefSeq" id="WP_306829182.1">
    <property type="nucleotide sequence ID" value="NZ_JAUSRA010000001.1"/>
</dbReference>